<dbReference type="OrthoDB" id="9774737at2"/>
<feature type="binding site" evidence="6">
    <location>
        <begin position="77"/>
        <end position="78"/>
    </location>
    <ligand>
        <name>NAD(+)</name>
        <dbReference type="ChEBI" id="CHEBI:57540"/>
    </ligand>
</feature>
<comment type="catalytic activity">
    <reaction evidence="5 6">
        <text>NAD(+) + ATP = ADP + NADP(+) + H(+)</text>
        <dbReference type="Rhea" id="RHEA:18629"/>
        <dbReference type="ChEBI" id="CHEBI:15378"/>
        <dbReference type="ChEBI" id="CHEBI:30616"/>
        <dbReference type="ChEBI" id="CHEBI:57540"/>
        <dbReference type="ChEBI" id="CHEBI:58349"/>
        <dbReference type="ChEBI" id="CHEBI:456216"/>
        <dbReference type="EC" id="2.7.1.23"/>
    </reaction>
</comment>
<organism evidence="7 8">
    <name type="scientific">Prevotella pallens</name>
    <dbReference type="NCBI Taxonomy" id="60133"/>
    <lineage>
        <taxon>Bacteria</taxon>
        <taxon>Pseudomonadati</taxon>
        <taxon>Bacteroidota</taxon>
        <taxon>Bacteroidia</taxon>
        <taxon>Bacteroidales</taxon>
        <taxon>Prevotellaceae</taxon>
        <taxon>Prevotella</taxon>
    </lineage>
</organism>
<gene>
    <name evidence="7" type="primary">ppnK</name>
    <name evidence="6" type="synonym">nadK</name>
    <name evidence="7" type="ORF">NCTC13043_01653</name>
</gene>
<comment type="similarity">
    <text evidence="6">Belongs to the NAD kinase family.</text>
</comment>
<feature type="binding site" evidence="6">
    <location>
        <begin position="150"/>
        <end position="151"/>
    </location>
    <ligand>
        <name>NAD(+)</name>
        <dbReference type="ChEBI" id="CHEBI:57540"/>
    </ligand>
</feature>
<dbReference type="InterPro" id="IPR017437">
    <property type="entry name" value="ATP-NAD_kinase_PpnK-typ_C"/>
</dbReference>
<evidence type="ECO:0000256" key="4">
    <source>
        <dbReference type="ARBA" id="ARBA00023027"/>
    </source>
</evidence>
<feature type="binding site" evidence="6">
    <location>
        <position position="180"/>
    </location>
    <ligand>
        <name>NAD(+)</name>
        <dbReference type="ChEBI" id="CHEBI:57540"/>
    </ligand>
</feature>
<evidence type="ECO:0000256" key="3">
    <source>
        <dbReference type="ARBA" id="ARBA00022857"/>
    </source>
</evidence>
<evidence type="ECO:0000256" key="2">
    <source>
        <dbReference type="ARBA" id="ARBA00022777"/>
    </source>
</evidence>
<dbReference type="GO" id="GO:0005737">
    <property type="term" value="C:cytoplasm"/>
    <property type="evidence" value="ECO:0007669"/>
    <property type="project" value="UniProtKB-SubCell"/>
</dbReference>
<feature type="binding site" evidence="6">
    <location>
        <position position="82"/>
    </location>
    <ligand>
        <name>NAD(+)</name>
        <dbReference type="ChEBI" id="CHEBI:57540"/>
    </ligand>
</feature>
<keyword evidence="3 6" id="KW-0521">NADP</keyword>
<dbReference type="RefSeq" id="WP_115083647.1">
    <property type="nucleotide sequence ID" value="NZ_UGTP01000001.1"/>
</dbReference>
<dbReference type="Pfam" id="PF01513">
    <property type="entry name" value="NAD_kinase"/>
    <property type="match status" value="1"/>
</dbReference>
<protein>
    <recommendedName>
        <fullName evidence="6">NAD kinase</fullName>
        <ecNumber evidence="6">2.7.1.23</ecNumber>
    </recommendedName>
    <alternativeName>
        <fullName evidence="6">ATP-dependent NAD kinase</fullName>
    </alternativeName>
</protein>
<dbReference type="Gene3D" id="3.40.50.10330">
    <property type="entry name" value="Probable inorganic polyphosphate/atp-NAD kinase, domain 1"/>
    <property type="match status" value="1"/>
</dbReference>
<dbReference type="InterPro" id="IPR017438">
    <property type="entry name" value="ATP-NAD_kinase_N"/>
</dbReference>
<dbReference type="AlphaFoldDB" id="A0A379F300"/>
<evidence type="ECO:0000256" key="6">
    <source>
        <dbReference type="HAMAP-Rule" id="MF_00361"/>
    </source>
</evidence>
<keyword evidence="1 6" id="KW-0808">Transferase</keyword>
<keyword evidence="4 6" id="KW-0520">NAD</keyword>
<feature type="binding site" evidence="6">
    <location>
        <position position="215"/>
    </location>
    <ligand>
        <name>NAD(+)</name>
        <dbReference type="ChEBI" id="CHEBI:57540"/>
    </ligand>
</feature>
<dbReference type="InterPro" id="IPR016064">
    <property type="entry name" value="NAD/diacylglycerol_kinase_sf"/>
</dbReference>
<evidence type="ECO:0000256" key="1">
    <source>
        <dbReference type="ARBA" id="ARBA00022679"/>
    </source>
</evidence>
<dbReference type="Gene3D" id="2.60.200.30">
    <property type="entry name" value="Probable inorganic polyphosphate/atp-NAD kinase, domain 2"/>
    <property type="match status" value="1"/>
</dbReference>
<dbReference type="EMBL" id="UGTP01000001">
    <property type="protein sequence ID" value="SUC13029.1"/>
    <property type="molecule type" value="Genomic_DNA"/>
</dbReference>
<dbReference type="GO" id="GO:0051287">
    <property type="term" value="F:NAD binding"/>
    <property type="evidence" value="ECO:0007669"/>
    <property type="project" value="UniProtKB-ARBA"/>
</dbReference>
<comment type="caution">
    <text evidence="6">Lacks conserved residue(s) required for the propagation of feature annotation.</text>
</comment>
<dbReference type="InterPro" id="IPR002504">
    <property type="entry name" value="NADK"/>
</dbReference>
<dbReference type="Pfam" id="PF20143">
    <property type="entry name" value="NAD_kinase_C"/>
    <property type="match status" value="1"/>
</dbReference>
<reference evidence="7 8" key="1">
    <citation type="submission" date="2018-06" db="EMBL/GenBank/DDBJ databases">
        <authorList>
            <consortium name="Pathogen Informatics"/>
            <person name="Doyle S."/>
        </authorList>
    </citation>
    <scope>NUCLEOTIDE SEQUENCE [LARGE SCALE GENOMIC DNA]</scope>
    <source>
        <strain evidence="7 8">NCTC13043</strain>
    </source>
</reference>
<dbReference type="HAMAP" id="MF_00361">
    <property type="entry name" value="NAD_kinase"/>
    <property type="match status" value="1"/>
</dbReference>
<evidence type="ECO:0000256" key="5">
    <source>
        <dbReference type="ARBA" id="ARBA00047925"/>
    </source>
</evidence>
<keyword evidence="6" id="KW-0067">ATP-binding</keyword>
<name>A0A379F300_9BACT</name>
<dbReference type="GeneID" id="78571325"/>
<proteinExistence type="inferred from homology"/>
<dbReference type="GO" id="GO:0019674">
    <property type="term" value="P:NAD+ metabolic process"/>
    <property type="evidence" value="ECO:0007669"/>
    <property type="project" value="InterPro"/>
</dbReference>
<dbReference type="GO" id="GO:0005524">
    <property type="term" value="F:ATP binding"/>
    <property type="evidence" value="ECO:0007669"/>
    <property type="project" value="UniProtKB-KW"/>
</dbReference>
<dbReference type="NCBIfam" id="NF002521">
    <property type="entry name" value="PRK01911.1"/>
    <property type="match status" value="1"/>
</dbReference>
<sequence>MIRKELSFAIFGNNKQTLEADYIKEVFAYLTKHNARIFVEEHLYENLCKDFVKRELVSGVITDDNFNTDYAISLGGDGTFLRVASKVGEKQIPIIGVNMGRLGFLANVLPGEIKEVLDAIYRGAFDIDERSVIKIESENEVIETSPYALNDISILKRDNASMITIHTNIDDEYLVTYQADGLIISTPTGSTAYSLSNGGPIIVPRGDILCLTPVAPHSLNIRPIVFNNNVIVRLKVESRSHNYLVAIDGRSVKLKEGTILTIKKASFVTRIVKCRNYSYFSTLRTKLMWGADLRK</sequence>
<evidence type="ECO:0000313" key="7">
    <source>
        <dbReference type="EMBL" id="SUC13029.1"/>
    </source>
</evidence>
<dbReference type="GO" id="GO:0046872">
    <property type="term" value="F:metal ion binding"/>
    <property type="evidence" value="ECO:0007669"/>
    <property type="project" value="UniProtKB-UniRule"/>
</dbReference>
<feature type="binding site" evidence="6">
    <location>
        <begin position="191"/>
        <end position="196"/>
    </location>
    <ligand>
        <name>NAD(+)</name>
        <dbReference type="ChEBI" id="CHEBI:57540"/>
    </ligand>
</feature>
<keyword evidence="6" id="KW-0547">Nucleotide-binding</keyword>
<dbReference type="GO" id="GO:0006741">
    <property type="term" value="P:NADP+ biosynthetic process"/>
    <property type="evidence" value="ECO:0007669"/>
    <property type="project" value="UniProtKB-UniRule"/>
</dbReference>
<keyword evidence="6" id="KW-0963">Cytoplasm</keyword>
<dbReference type="Proteomes" id="UP000254235">
    <property type="component" value="Unassembled WGS sequence"/>
</dbReference>
<accession>A0A379F300</accession>
<keyword evidence="2 6" id="KW-0418">Kinase</keyword>
<evidence type="ECO:0000313" key="8">
    <source>
        <dbReference type="Proteomes" id="UP000254235"/>
    </source>
</evidence>
<comment type="function">
    <text evidence="6">Involved in the regulation of the intracellular balance of NAD and NADP, and is a key enzyme in the biosynthesis of NADP. Catalyzes specifically the phosphorylation on 2'-hydroxyl of the adenosine moiety of NAD to yield NADP.</text>
</comment>
<comment type="subcellular location">
    <subcellularLocation>
        <location evidence="6">Cytoplasm</location>
    </subcellularLocation>
</comment>
<comment type="cofactor">
    <cofactor evidence="6">
        <name>a divalent metal cation</name>
        <dbReference type="ChEBI" id="CHEBI:60240"/>
    </cofactor>
</comment>
<feature type="active site" description="Proton acceptor" evidence="6">
    <location>
        <position position="77"/>
    </location>
</feature>
<dbReference type="EC" id="2.7.1.23" evidence="6"/>
<dbReference type="PANTHER" id="PTHR20275:SF0">
    <property type="entry name" value="NAD KINASE"/>
    <property type="match status" value="1"/>
</dbReference>
<dbReference type="GO" id="GO:0003951">
    <property type="term" value="F:NAD+ kinase activity"/>
    <property type="evidence" value="ECO:0007669"/>
    <property type="project" value="UniProtKB-UniRule"/>
</dbReference>
<dbReference type="PANTHER" id="PTHR20275">
    <property type="entry name" value="NAD KINASE"/>
    <property type="match status" value="1"/>
</dbReference>
<dbReference type="SUPFAM" id="SSF111331">
    <property type="entry name" value="NAD kinase/diacylglycerol kinase-like"/>
    <property type="match status" value="1"/>
</dbReference>